<feature type="compositionally biased region" description="Gly residues" evidence="1">
    <location>
        <begin position="198"/>
        <end position="211"/>
    </location>
</feature>
<keyword evidence="3" id="KW-1185">Reference proteome</keyword>
<protein>
    <submittedName>
        <fullName evidence="2">Uncharacterized protein</fullName>
    </submittedName>
</protein>
<feature type="region of interest" description="Disordered" evidence="1">
    <location>
        <begin position="102"/>
        <end position="127"/>
    </location>
</feature>
<dbReference type="OMA" id="WKAGAPP"/>
<reference evidence="2 3" key="1">
    <citation type="submission" date="2016-02" db="EMBL/GenBank/DDBJ databases">
        <title>Genome analysis of coral dinoflagellate symbionts highlights evolutionary adaptations to a symbiotic lifestyle.</title>
        <authorList>
            <person name="Aranda M."/>
            <person name="Li Y."/>
            <person name="Liew Y.J."/>
            <person name="Baumgarten S."/>
            <person name="Simakov O."/>
            <person name="Wilson M."/>
            <person name="Piel J."/>
            <person name="Ashoor H."/>
            <person name="Bougouffa S."/>
            <person name="Bajic V.B."/>
            <person name="Ryu T."/>
            <person name="Ravasi T."/>
            <person name="Bayer T."/>
            <person name="Micklem G."/>
            <person name="Kim H."/>
            <person name="Bhak J."/>
            <person name="Lajeunesse T.C."/>
            <person name="Voolstra C.R."/>
        </authorList>
    </citation>
    <scope>NUCLEOTIDE SEQUENCE [LARGE SCALE GENOMIC DNA]</scope>
    <source>
        <strain evidence="2 3">CCMP2467</strain>
    </source>
</reference>
<evidence type="ECO:0000313" key="2">
    <source>
        <dbReference type="EMBL" id="OLQ02796.1"/>
    </source>
</evidence>
<sequence>MGGLVGKETGPSTAGYIVPDQTSPLYGFGSGKGGRFSGLSALLAAALAALFGPSLTTDQQEQVLKDATSDLAEGECGAMNQGYLKEIRGDKNRHCYWGNADLTPGDFPGPPPPPPRQQRPAGGAGKGFGKGGYGGYGALGAAGGAYGGYGGYPPQGGGYGYGQGGYGGYGQGYGAPGQFPPGHGPGGYQGQGPYSGSAQGGMASGASGGDGWHGEPGARWKAGAPPQKRRGTNVLPENAITGPPEHVDKIEFPPQPSPRERSAGKNAQFLYGASAAGAIVGAAGFLL</sequence>
<feature type="region of interest" description="Disordered" evidence="1">
    <location>
        <begin position="176"/>
        <end position="265"/>
    </location>
</feature>
<comment type="caution">
    <text evidence="2">The sequence shown here is derived from an EMBL/GenBank/DDBJ whole genome shotgun (WGS) entry which is preliminary data.</text>
</comment>
<accession>A0A1Q9E5U8</accession>
<dbReference type="EMBL" id="LSRX01000254">
    <property type="protein sequence ID" value="OLQ02796.1"/>
    <property type="molecule type" value="Genomic_DNA"/>
</dbReference>
<gene>
    <name evidence="2" type="ORF">AK812_SmicGene14336</name>
</gene>
<dbReference type="OrthoDB" id="10592052at2759"/>
<dbReference type="AlphaFoldDB" id="A0A1Q9E5U8"/>
<evidence type="ECO:0000256" key="1">
    <source>
        <dbReference type="SAM" id="MobiDB-lite"/>
    </source>
</evidence>
<evidence type="ECO:0000313" key="3">
    <source>
        <dbReference type="Proteomes" id="UP000186817"/>
    </source>
</evidence>
<dbReference type="Proteomes" id="UP000186817">
    <property type="component" value="Unassembled WGS sequence"/>
</dbReference>
<proteinExistence type="predicted"/>
<feature type="compositionally biased region" description="Pro residues" evidence="1">
    <location>
        <begin position="107"/>
        <end position="117"/>
    </location>
</feature>
<organism evidence="2 3">
    <name type="scientific">Symbiodinium microadriaticum</name>
    <name type="common">Dinoflagellate</name>
    <name type="synonym">Zooxanthella microadriatica</name>
    <dbReference type="NCBI Taxonomy" id="2951"/>
    <lineage>
        <taxon>Eukaryota</taxon>
        <taxon>Sar</taxon>
        <taxon>Alveolata</taxon>
        <taxon>Dinophyceae</taxon>
        <taxon>Suessiales</taxon>
        <taxon>Symbiodiniaceae</taxon>
        <taxon>Symbiodinium</taxon>
    </lineage>
</organism>
<name>A0A1Q9E5U8_SYMMI</name>